<organism evidence="1 2">
    <name type="scientific">Rhodopirellula baltica (strain DSM 10527 / NCIMB 13988 / SH1)</name>
    <dbReference type="NCBI Taxonomy" id="243090"/>
    <lineage>
        <taxon>Bacteria</taxon>
        <taxon>Pseudomonadati</taxon>
        <taxon>Planctomycetota</taxon>
        <taxon>Planctomycetia</taxon>
        <taxon>Pirellulales</taxon>
        <taxon>Pirellulaceae</taxon>
        <taxon>Rhodopirellula</taxon>
    </lineage>
</organism>
<dbReference type="Proteomes" id="UP000001025">
    <property type="component" value="Chromosome"/>
</dbReference>
<dbReference type="EMBL" id="BX294155">
    <property type="protein sequence ID" value="CAD77811.1"/>
    <property type="molecule type" value="Genomic_DNA"/>
</dbReference>
<dbReference type="EnsemblBacteria" id="CAD77811">
    <property type="protein sequence ID" value="CAD77811"/>
    <property type="gene ID" value="RB12837"/>
</dbReference>
<name>Q7UI04_RHOBA</name>
<evidence type="ECO:0000313" key="2">
    <source>
        <dbReference type="Proteomes" id="UP000001025"/>
    </source>
</evidence>
<sequence length="65" mass="7337">MRLTLLLAFAKLPRFDCVPVFFWVRSFNKWEILPPGVLSADCISWLVTKSSGQRGIAIPPDTNES</sequence>
<keyword evidence="2" id="KW-1185">Reference proteome</keyword>
<evidence type="ECO:0000313" key="1">
    <source>
        <dbReference type="EMBL" id="CAD77811.1"/>
    </source>
</evidence>
<dbReference type="KEGG" id="rba:RB12837"/>
<dbReference type="InParanoid" id="Q7UI04"/>
<proteinExistence type="predicted"/>
<gene>
    <name evidence="1" type="ordered locus">RB12837</name>
</gene>
<accession>Q7UI04</accession>
<protein>
    <submittedName>
        <fullName evidence="1">Uncharacterized protein</fullName>
    </submittedName>
</protein>
<dbReference type="AlphaFoldDB" id="Q7UI04"/>
<dbReference type="STRING" id="243090.RB12837"/>
<reference evidence="1 2" key="1">
    <citation type="journal article" date="2003" name="Proc. Natl. Acad. Sci. U.S.A.">
        <title>Complete genome sequence of the marine planctomycete Pirellula sp. strain 1.</title>
        <authorList>
            <person name="Gloeckner F.O."/>
            <person name="Kube M."/>
            <person name="Bauer M."/>
            <person name="Teeling H."/>
            <person name="Lombardot T."/>
            <person name="Ludwig W."/>
            <person name="Gade D."/>
            <person name="Beck A."/>
            <person name="Borzym K."/>
            <person name="Heitmann K."/>
            <person name="Rabus R."/>
            <person name="Schlesner H."/>
            <person name="Amann R."/>
            <person name="Reinhardt R."/>
        </authorList>
    </citation>
    <scope>NUCLEOTIDE SEQUENCE [LARGE SCALE GENOMIC DNA]</scope>
    <source>
        <strain evidence="2">DSM 10527 / NCIMB 13988 / SH1</strain>
    </source>
</reference>
<dbReference type="HOGENOM" id="CLU_2846942_0_0_0"/>